<protein>
    <submittedName>
        <fullName evidence="3">WYL domain-containing protein</fullName>
    </submittedName>
</protein>
<dbReference type="Proteomes" id="UP000475214">
    <property type="component" value="Unassembled WGS sequence"/>
</dbReference>
<keyword evidence="4" id="KW-1185">Reference proteome</keyword>
<gene>
    <name evidence="3" type="ORF">G1H10_02175</name>
</gene>
<feature type="domain" description="WYL" evidence="1">
    <location>
        <begin position="723"/>
        <end position="784"/>
    </location>
</feature>
<comment type="caution">
    <text evidence="3">The sequence shown here is derived from an EMBL/GenBank/DDBJ whole genome shotgun (WGS) entry which is preliminary data.</text>
</comment>
<evidence type="ECO:0000313" key="3">
    <source>
        <dbReference type="EMBL" id="NED98970.1"/>
    </source>
</evidence>
<name>A0A6L9S2D6_9ACTN</name>
<evidence type="ECO:0000259" key="2">
    <source>
        <dbReference type="Pfam" id="PF13625"/>
    </source>
</evidence>
<evidence type="ECO:0000259" key="1">
    <source>
        <dbReference type="Pfam" id="PF13280"/>
    </source>
</evidence>
<accession>A0A6L9S2D6</accession>
<evidence type="ECO:0000313" key="4">
    <source>
        <dbReference type="Proteomes" id="UP000475214"/>
    </source>
</evidence>
<dbReference type="RefSeq" id="WP_163731906.1">
    <property type="nucleotide sequence ID" value="NZ_JAAGOA010000001.1"/>
</dbReference>
<dbReference type="Pfam" id="PF13280">
    <property type="entry name" value="WYL"/>
    <property type="match status" value="1"/>
</dbReference>
<dbReference type="PROSITE" id="PS52050">
    <property type="entry name" value="WYL"/>
    <property type="match status" value="1"/>
</dbReference>
<sequence length="789" mass="84297">MTRTRSGPRSLADDLRARTDEELAALLRIRPDLVVPVPVDIAQLASRAATRSSAVRVLDRLDRFTLSVVDALIVLGDPATPKAVRELLSAPKTAVDSALAALRERALTWGTQKSIHLVRVVAEIVGPHPAGLGPSAHQLLLGLPPARLATIVRDLGLQVSGDHASNAETAAAHLAAADTVQGLLDDVGPEAVSALRALSEGPPTGRIDDARRAVDRSTARTPIDRLLAAGLLIPVDDTSVVLPREVGVYLRGGVLDPSVRTEPPQPEMTGRDPDRVDRAAAAGAFNVVRQVETLLDAWSLRPPPVLRTGGLSVRDLRRLPELLDTDETGAALVAEVAYVAGLIAVSEGEDATWTPTPEYDAWQRESVADRWVTLVRGWLETSRTAGLVGSRDERDKPVPALGGEIDRPLTPEVKRTTLDVLAGLPAGAAVDVEGLVAAIRWRRPRRGGQLRDDIVRWTMREAELLGVTGMGALAGHMRPLLAEDTDEARTRLAGLLPEPLDHLLLQADLTAVVPGPLQSELARELNLLSDVESRGGATVHRFTEESVRRALDAGRTADDIHRFLESVSRTPVPQPLTYLVDDVARRHGVLRVGAASSFIRSDDHALLSEIVAAPQASALGLRRLAPTVLVSSLDGVTVLERLRQLGFAPTPESADGSVVVSRVEPRRAFGRPAPQPTLADRPTPTDAVLSAAVRALRAGDRSSSVRPADVVPGRLGRTASAQTLADLRRALEDGSTIWIGYVDHHGATSERVVDPVRLEGGWLAAFDHRSSEIRSFAVHRISGVAAVDA</sequence>
<dbReference type="Pfam" id="PF13625">
    <property type="entry name" value="Helicase_C_3"/>
    <property type="match status" value="1"/>
</dbReference>
<dbReference type="InterPro" id="IPR026881">
    <property type="entry name" value="WYL_dom"/>
</dbReference>
<dbReference type="AlphaFoldDB" id="A0A6L9S2D6"/>
<dbReference type="InterPro" id="IPR032830">
    <property type="entry name" value="XPB/Ssl2_N"/>
</dbReference>
<feature type="domain" description="Helicase XPB/Ssl2 N-terminal" evidence="2">
    <location>
        <begin position="503"/>
        <end position="625"/>
    </location>
</feature>
<organism evidence="3 4">
    <name type="scientific">Phytoactinopolyspora halotolerans</name>
    <dbReference type="NCBI Taxonomy" id="1981512"/>
    <lineage>
        <taxon>Bacteria</taxon>
        <taxon>Bacillati</taxon>
        <taxon>Actinomycetota</taxon>
        <taxon>Actinomycetes</taxon>
        <taxon>Jiangellales</taxon>
        <taxon>Jiangellaceae</taxon>
        <taxon>Phytoactinopolyspora</taxon>
    </lineage>
</organism>
<dbReference type="EMBL" id="JAAGOA010000001">
    <property type="protein sequence ID" value="NED98970.1"/>
    <property type="molecule type" value="Genomic_DNA"/>
</dbReference>
<reference evidence="3 4" key="1">
    <citation type="submission" date="2020-02" db="EMBL/GenBank/DDBJ databases">
        <authorList>
            <person name="Li X.-J."/>
            <person name="Han X.-M."/>
        </authorList>
    </citation>
    <scope>NUCLEOTIDE SEQUENCE [LARGE SCALE GENOMIC DNA]</scope>
    <source>
        <strain evidence="3 4">CCTCC AB 2017055</strain>
    </source>
</reference>
<proteinExistence type="predicted"/>